<dbReference type="SUPFAM" id="SSF56519">
    <property type="entry name" value="Penicillin binding protein dimerisation domain"/>
    <property type="match status" value="1"/>
</dbReference>
<keyword evidence="5" id="KW-0645">Protease</keyword>
<dbReference type="GO" id="GO:0009002">
    <property type="term" value="F:serine-type D-Ala-D-Ala carboxypeptidase activity"/>
    <property type="evidence" value="ECO:0007669"/>
    <property type="project" value="InterPro"/>
</dbReference>
<evidence type="ECO:0000256" key="6">
    <source>
        <dbReference type="ARBA" id="ARBA00022692"/>
    </source>
</evidence>
<dbReference type="EMBL" id="MHUC01000031">
    <property type="protein sequence ID" value="OHA70370.1"/>
    <property type="molecule type" value="Genomic_DNA"/>
</dbReference>
<evidence type="ECO:0000256" key="13">
    <source>
        <dbReference type="SAM" id="Phobius"/>
    </source>
</evidence>
<dbReference type="InterPro" id="IPR012338">
    <property type="entry name" value="Beta-lactam/transpept-like"/>
</dbReference>
<dbReference type="GO" id="GO:0009252">
    <property type="term" value="P:peptidoglycan biosynthetic process"/>
    <property type="evidence" value="ECO:0007669"/>
    <property type="project" value="UniProtKB-KW"/>
</dbReference>
<dbReference type="Gene3D" id="3.90.1310.10">
    <property type="entry name" value="Penicillin-binding protein 2a (Domain 2)"/>
    <property type="match status" value="1"/>
</dbReference>
<dbReference type="Gene3D" id="3.40.710.10">
    <property type="entry name" value="DD-peptidase/beta-lactamase superfamily"/>
    <property type="match status" value="1"/>
</dbReference>
<protein>
    <submittedName>
        <fullName evidence="16">Penicillin-binding protein 2</fullName>
    </submittedName>
</protein>
<evidence type="ECO:0000313" key="16">
    <source>
        <dbReference type="EMBL" id="OHA70370.1"/>
    </source>
</evidence>
<dbReference type="STRING" id="1802457.A3F15_02410"/>
<evidence type="ECO:0000259" key="14">
    <source>
        <dbReference type="Pfam" id="PF00905"/>
    </source>
</evidence>
<keyword evidence="7" id="KW-0378">Hydrolase</keyword>
<sequence length="644" mass="72309">MKSRFVRSHFHKDIEPHDVLLDKLAKKREEEIGISAKKFEVPLPQNAIPGFYAVVVLLFLLLMGKVFSMQMISGKEFLILADDNRSRTILTQPMRGVIYDRNGVQFVFNESSFDLVLDKRDLPSSEDDKTTVLKVVAETIGRDLASMKTEIDQSVNPKLLIAKNLLYEHLLILETKINQKSLPGFLVEKNVIRDYKDGNIFSHLIGYLGRINQEEYKTLQSYSISSYIGKAGLEKTYEDILRGNPGIVKIHKDALENIKAEEVVANPKSGKSLVLWLDSQLQKKIRESLSAKLQELGAKKAVGIAMDPETGGILALVSLPDFDNNLFQGRTDLEPINDLLNDPSQPIFNRAISGKYLVGSTIKPLIASAALEEKIIDPMKEIYSQGYIEIPHQYDPEIIYTFRDWAVHGWVDMRKAIAQSSNVYFYSVGGGYQDQKGLGPTRIKEYLDLFGWTQKTGIDLFGETAGFIPDKEWKKNTFKEPWLDGDTYNLSIGQGFVQVTPLEVATAYSVIANGGKLVQPQVVSKIIDTSNGSINVLQEFQPKIIRENFIKEQNLRVVREGMRQAVSGYNSPLASSYLLSSLPVDVAAKTGTAELGMDRYNNWVTVFAPYDNPEIVLTLLIENVQGVQAAVLPVAKEILEWYFQ</sequence>
<evidence type="ECO:0000256" key="3">
    <source>
        <dbReference type="ARBA" id="ARBA00022475"/>
    </source>
</evidence>
<dbReference type="Pfam" id="PF00905">
    <property type="entry name" value="Transpeptidase"/>
    <property type="match status" value="1"/>
</dbReference>
<keyword evidence="6 13" id="KW-0812">Transmembrane</keyword>
<dbReference type="InterPro" id="IPR001460">
    <property type="entry name" value="PCN-bd_Tpept"/>
</dbReference>
<keyword evidence="9" id="KW-0573">Peptidoglycan synthesis</keyword>
<reference evidence="16 17" key="1">
    <citation type="journal article" date="2016" name="Nat. Commun.">
        <title>Thousands of microbial genomes shed light on interconnected biogeochemical processes in an aquifer system.</title>
        <authorList>
            <person name="Anantharaman K."/>
            <person name="Brown C.T."/>
            <person name="Hug L.A."/>
            <person name="Sharon I."/>
            <person name="Castelle C.J."/>
            <person name="Probst A.J."/>
            <person name="Thomas B.C."/>
            <person name="Singh A."/>
            <person name="Wilkins M.J."/>
            <person name="Karaoz U."/>
            <person name="Brodie E.L."/>
            <person name="Williams K.H."/>
            <person name="Hubbard S.S."/>
            <person name="Banfield J.F."/>
        </authorList>
    </citation>
    <scope>NUCLEOTIDE SEQUENCE [LARGE SCALE GENOMIC DNA]</scope>
</reference>
<dbReference type="GO" id="GO:0008360">
    <property type="term" value="P:regulation of cell shape"/>
    <property type="evidence" value="ECO:0007669"/>
    <property type="project" value="UniProtKB-KW"/>
</dbReference>
<name>A0A1G2RBZ3_9BACT</name>
<dbReference type="Proteomes" id="UP000177078">
    <property type="component" value="Unassembled WGS sequence"/>
</dbReference>
<evidence type="ECO:0000256" key="11">
    <source>
        <dbReference type="ARBA" id="ARBA00023136"/>
    </source>
</evidence>
<proteinExistence type="predicted"/>
<evidence type="ECO:0000256" key="5">
    <source>
        <dbReference type="ARBA" id="ARBA00022670"/>
    </source>
</evidence>
<evidence type="ECO:0000259" key="15">
    <source>
        <dbReference type="Pfam" id="PF03717"/>
    </source>
</evidence>
<feature type="domain" description="Penicillin-binding protein transpeptidase" evidence="14">
    <location>
        <begin position="304"/>
        <end position="639"/>
    </location>
</feature>
<dbReference type="InterPro" id="IPR005311">
    <property type="entry name" value="PBP_dimer"/>
</dbReference>
<dbReference type="PANTHER" id="PTHR30627">
    <property type="entry name" value="PEPTIDOGLYCAN D,D-TRANSPEPTIDASE"/>
    <property type="match status" value="1"/>
</dbReference>
<evidence type="ECO:0000256" key="10">
    <source>
        <dbReference type="ARBA" id="ARBA00022989"/>
    </source>
</evidence>
<evidence type="ECO:0000256" key="2">
    <source>
        <dbReference type="ARBA" id="ARBA00004236"/>
    </source>
</evidence>
<comment type="caution">
    <text evidence="16">The sequence shown here is derived from an EMBL/GenBank/DDBJ whole genome shotgun (WGS) entry which is preliminary data.</text>
</comment>
<dbReference type="GO" id="GO:0071555">
    <property type="term" value="P:cell wall organization"/>
    <property type="evidence" value="ECO:0007669"/>
    <property type="project" value="UniProtKB-KW"/>
</dbReference>
<dbReference type="PANTHER" id="PTHR30627:SF2">
    <property type="entry name" value="PEPTIDOGLYCAN D,D-TRANSPEPTIDASE MRDA"/>
    <property type="match status" value="1"/>
</dbReference>
<accession>A0A1G2RBZ3</accession>
<evidence type="ECO:0000256" key="4">
    <source>
        <dbReference type="ARBA" id="ARBA00022519"/>
    </source>
</evidence>
<keyword evidence="8" id="KW-0133">Cell shape</keyword>
<comment type="subcellular location">
    <subcellularLocation>
        <location evidence="2">Cell membrane</location>
    </subcellularLocation>
    <subcellularLocation>
        <location evidence="1">Membrane</location>
        <topology evidence="1">Single-pass membrane protein</topology>
    </subcellularLocation>
</comment>
<dbReference type="GO" id="GO:0071972">
    <property type="term" value="F:peptidoglycan L,D-transpeptidase activity"/>
    <property type="evidence" value="ECO:0007669"/>
    <property type="project" value="TreeGrafter"/>
</dbReference>
<gene>
    <name evidence="16" type="ORF">A3F15_02410</name>
</gene>
<dbReference type="InterPro" id="IPR036138">
    <property type="entry name" value="PBP_dimer_sf"/>
</dbReference>
<organism evidence="16 17">
    <name type="scientific">Candidatus Wildermuthbacteria bacterium RIFCSPHIGHO2_12_FULL_40_12</name>
    <dbReference type="NCBI Taxonomy" id="1802457"/>
    <lineage>
        <taxon>Bacteria</taxon>
        <taxon>Candidatus Wildermuthiibacteriota</taxon>
    </lineage>
</organism>
<evidence type="ECO:0000256" key="12">
    <source>
        <dbReference type="ARBA" id="ARBA00023316"/>
    </source>
</evidence>
<keyword evidence="3" id="KW-1003">Cell membrane</keyword>
<keyword evidence="10 13" id="KW-1133">Transmembrane helix</keyword>
<dbReference type="GO" id="GO:0006508">
    <property type="term" value="P:proteolysis"/>
    <property type="evidence" value="ECO:0007669"/>
    <property type="project" value="UniProtKB-KW"/>
</dbReference>
<dbReference type="SUPFAM" id="SSF56601">
    <property type="entry name" value="beta-lactamase/transpeptidase-like"/>
    <property type="match status" value="1"/>
</dbReference>
<feature type="domain" description="Penicillin-binding protein dimerisation" evidence="15">
    <location>
        <begin position="91"/>
        <end position="261"/>
    </location>
</feature>
<feature type="transmembrane region" description="Helical" evidence="13">
    <location>
        <begin position="47"/>
        <end position="67"/>
    </location>
</feature>
<keyword evidence="12" id="KW-0961">Cell wall biogenesis/degradation</keyword>
<dbReference type="GO" id="GO:0008658">
    <property type="term" value="F:penicillin binding"/>
    <property type="evidence" value="ECO:0007669"/>
    <property type="project" value="InterPro"/>
</dbReference>
<dbReference type="InterPro" id="IPR017790">
    <property type="entry name" value="Penicillin-binding_protein_2"/>
</dbReference>
<dbReference type="AlphaFoldDB" id="A0A1G2RBZ3"/>
<dbReference type="Pfam" id="PF03717">
    <property type="entry name" value="PBP_dimer"/>
    <property type="match status" value="1"/>
</dbReference>
<keyword evidence="4" id="KW-0997">Cell inner membrane</keyword>
<evidence type="ECO:0000256" key="1">
    <source>
        <dbReference type="ARBA" id="ARBA00004167"/>
    </source>
</evidence>
<evidence type="ECO:0000256" key="7">
    <source>
        <dbReference type="ARBA" id="ARBA00022801"/>
    </source>
</evidence>
<keyword evidence="11 13" id="KW-0472">Membrane</keyword>
<dbReference type="GO" id="GO:0005886">
    <property type="term" value="C:plasma membrane"/>
    <property type="evidence" value="ECO:0007669"/>
    <property type="project" value="UniProtKB-SubCell"/>
</dbReference>
<dbReference type="Gene3D" id="3.30.1390.30">
    <property type="entry name" value="Penicillin-binding protein 2a, domain 3"/>
    <property type="match status" value="1"/>
</dbReference>
<evidence type="ECO:0000256" key="9">
    <source>
        <dbReference type="ARBA" id="ARBA00022984"/>
    </source>
</evidence>
<evidence type="ECO:0000256" key="8">
    <source>
        <dbReference type="ARBA" id="ARBA00022960"/>
    </source>
</evidence>
<dbReference type="NCBIfam" id="TIGR03423">
    <property type="entry name" value="pbp2_mrdA"/>
    <property type="match status" value="1"/>
</dbReference>
<evidence type="ECO:0000313" key="17">
    <source>
        <dbReference type="Proteomes" id="UP000177078"/>
    </source>
</evidence>
<dbReference type="InterPro" id="IPR050515">
    <property type="entry name" value="Beta-lactam/transpept"/>
</dbReference>